<reference evidence="6" key="1">
    <citation type="journal article" date="2019" name="Int. J. Syst. Evol. Microbiol.">
        <title>The Global Catalogue of Microorganisms (GCM) 10K type strain sequencing project: providing services to taxonomists for standard genome sequencing and annotation.</title>
        <authorList>
            <consortium name="The Broad Institute Genomics Platform"/>
            <consortium name="The Broad Institute Genome Sequencing Center for Infectious Disease"/>
            <person name="Wu L."/>
            <person name="Ma J."/>
        </authorList>
    </citation>
    <scope>NUCLEOTIDE SEQUENCE [LARGE SCALE GENOMIC DNA]</scope>
    <source>
        <strain evidence="6">JCM 18306</strain>
    </source>
</reference>
<organism evidence="5 6">
    <name type="scientific">Streptomyces thinghirensis</name>
    <dbReference type="NCBI Taxonomy" id="551547"/>
    <lineage>
        <taxon>Bacteria</taxon>
        <taxon>Bacillati</taxon>
        <taxon>Actinomycetota</taxon>
        <taxon>Actinomycetes</taxon>
        <taxon>Kitasatosporales</taxon>
        <taxon>Streptomycetaceae</taxon>
        <taxon>Streptomyces</taxon>
    </lineage>
</organism>
<dbReference type="GO" id="GO:0032259">
    <property type="term" value="P:methylation"/>
    <property type="evidence" value="ECO:0007669"/>
    <property type="project" value="UniProtKB-KW"/>
</dbReference>
<accession>A0ABP9TEM8</accession>
<dbReference type="PANTHER" id="PTHR43861:SF1">
    <property type="entry name" value="TRANS-ACONITATE 2-METHYLTRANSFERASE"/>
    <property type="match status" value="1"/>
</dbReference>
<name>A0ABP9TEM8_9ACTN</name>
<gene>
    <name evidence="5" type="ORF">GCM10023323_65500</name>
</gene>
<dbReference type="InterPro" id="IPR029063">
    <property type="entry name" value="SAM-dependent_MTases_sf"/>
</dbReference>
<dbReference type="EMBL" id="BAABJR010000022">
    <property type="protein sequence ID" value="GAA5215641.1"/>
    <property type="molecule type" value="Genomic_DNA"/>
</dbReference>
<evidence type="ECO:0000256" key="2">
    <source>
        <dbReference type="ARBA" id="ARBA00022679"/>
    </source>
</evidence>
<keyword evidence="1 5" id="KW-0489">Methyltransferase</keyword>
<dbReference type="PANTHER" id="PTHR43861">
    <property type="entry name" value="TRANS-ACONITATE 2-METHYLTRANSFERASE-RELATED"/>
    <property type="match status" value="1"/>
</dbReference>
<dbReference type="GO" id="GO:0008168">
    <property type="term" value="F:methyltransferase activity"/>
    <property type="evidence" value="ECO:0007669"/>
    <property type="project" value="UniProtKB-KW"/>
</dbReference>
<keyword evidence="6" id="KW-1185">Reference proteome</keyword>
<dbReference type="RefSeq" id="WP_345636743.1">
    <property type="nucleotide sequence ID" value="NZ_BAABJR010000022.1"/>
</dbReference>
<dbReference type="Proteomes" id="UP001499878">
    <property type="component" value="Unassembled WGS sequence"/>
</dbReference>
<evidence type="ECO:0000313" key="6">
    <source>
        <dbReference type="Proteomes" id="UP001499878"/>
    </source>
</evidence>
<comment type="caution">
    <text evidence="5">The sequence shown here is derived from an EMBL/GenBank/DDBJ whole genome shotgun (WGS) entry which is preliminary data.</text>
</comment>
<dbReference type="SUPFAM" id="SSF53335">
    <property type="entry name" value="S-adenosyl-L-methionine-dependent methyltransferases"/>
    <property type="match status" value="1"/>
</dbReference>
<dbReference type="Gene3D" id="3.40.50.150">
    <property type="entry name" value="Vaccinia Virus protein VP39"/>
    <property type="match status" value="1"/>
</dbReference>
<dbReference type="CDD" id="cd02440">
    <property type="entry name" value="AdoMet_MTases"/>
    <property type="match status" value="1"/>
</dbReference>
<evidence type="ECO:0000256" key="1">
    <source>
        <dbReference type="ARBA" id="ARBA00022603"/>
    </source>
</evidence>
<feature type="region of interest" description="Disordered" evidence="3">
    <location>
        <begin position="234"/>
        <end position="279"/>
    </location>
</feature>
<keyword evidence="2" id="KW-0808">Transferase</keyword>
<feature type="compositionally biased region" description="Basic and acidic residues" evidence="3">
    <location>
        <begin position="236"/>
        <end position="252"/>
    </location>
</feature>
<dbReference type="Pfam" id="PF13649">
    <property type="entry name" value="Methyltransf_25"/>
    <property type="match status" value="1"/>
</dbReference>
<protein>
    <submittedName>
        <fullName evidence="5">Class I SAM-dependent methyltransferase</fullName>
    </submittedName>
</protein>
<proteinExistence type="predicted"/>
<sequence length="279" mass="29413">MPPLLRDAALTAAFDHGAGRYDRLVALNPGYHAQLRRSARRLGLADGGAGRRVLDLGCGTGASTAALAAAFPAAEIVGVDASAGMLDRARAKRWPSRVRFVHAPAEELRRAEVHGPFDAVLAAYLFRNLTDPDAVLRTVHRLLAPGGRLAVHEYALGGRRVDRLVWAAVCRGVVLPLGTATGDRDLYRHLWRSVVEFDSAPAFGARLGRAGFERVRVLPLPGWQTGITHTFLGRRAGAETDRASTDGAETHGTEAGGARTGPVGTGRARTGGPQAGGAS</sequence>
<dbReference type="InterPro" id="IPR041698">
    <property type="entry name" value="Methyltransf_25"/>
</dbReference>
<evidence type="ECO:0000259" key="4">
    <source>
        <dbReference type="Pfam" id="PF13649"/>
    </source>
</evidence>
<evidence type="ECO:0000313" key="5">
    <source>
        <dbReference type="EMBL" id="GAA5215641.1"/>
    </source>
</evidence>
<feature type="domain" description="Methyltransferase" evidence="4">
    <location>
        <begin position="53"/>
        <end position="147"/>
    </location>
</feature>
<evidence type="ECO:0000256" key="3">
    <source>
        <dbReference type="SAM" id="MobiDB-lite"/>
    </source>
</evidence>